<keyword evidence="2" id="KW-1185">Reference proteome</keyword>
<evidence type="ECO:0000313" key="1">
    <source>
        <dbReference type="EMBL" id="KAK7390029.1"/>
    </source>
</evidence>
<protein>
    <submittedName>
        <fullName evidence="1">Uncharacterized protein</fullName>
    </submittedName>
</protein>
<gene>
    <name evidence="1" type="ORF">VNO78_25327</name>
</gene>
<proteinExistence type="predicted"/>
<name>A0AAN9XFQ5_PSOTE</name>
<sequence>MLRRDMQGLVTVKAKALEDKFIAWSDCELDGSIGRMVVASGPFNKAVSESVRPHPVIVEGQSMIHPI</sequence>
<comment type="caution">
    <text evidence="1">The sequence shown here is derived from an EMBL/GenBank/DDBJ whole genome shotgun (WGS) entry which is preliminary data.</text>
</comment>
<dbReference type="AlphaFoldDB" id="A0AAN9XFQ5"/>
<dbReference type="EMBL" id="JAYMYS010000006">
    <property type="protein sequence ID" value="KAK7390029.1"/>
    <property type="molecule type" value="Genomic_DNA"/>
</dbReference>
<reference evidence="1 2" key="1">
    <citation type="submission" date="2024-01" db="EMBL/GenBank/DDBJ databases">
        <title>The genomes of 5 underutilized Papilionoideae crops provide insights into root nodulation and disease resistanc.</title>
        <authorList>
            <person name="Jiang F."/>
        </authorList>
    </citation>
    <scope>NUCLEOTIDE SEQUENCE [LARGE SCALE GENOMIC DNA]</scope>
    <source>
        <strain evidence="1">DUOXIRENSHENG_FW03</strain>
        <tissue evidence="1">Leaves</tissue>
    </source>
</reference>
<evidence type="ECO:0000313" key="2">
    <source>
        <dbReference type="Proteomes" id="UP001386955"/>
    </source>
</evidence>
<accession>A0AAN9XFQ5</accession>
<dbReference type="Proteomes" id="UP001386955">
    <property type="component" value="Unassembled WGS sequence"/>
</dbReference>
<organism evidence="1 2">
    <name type="scientific">Psophocarpus tetragonolobus</name>
    <name type="common">Winged bean</name>
    <name type="synonym">Dolichos tetragonolobus</name>
    <dbReference type="NCBI Taxonomy" id="3891"/>
    <lineage>
        <taxon>Eukaryota</taxon>
        <taxon>Viridiplantae</taxon>
        <taxon>Streptophyta</taxon>
        <taxon>Embryophyta</taxon>
        <taxon>Tracheophyta</taxon>
        <taxon>Spermatophyta</taxon>
        <taxon>Magnoliopsida</taxon>
        <taxon>eudicotyledons</taxon>
        <taxon>Gunneridae</taxon>
        <taxon>Pentapetalae</taxon>
        <taxon>rosids</taxon>
        <taxon>fabids</taxon>
        <taxon>Fabales</taxon>
        <taxon>Fabaceae</taxon>
        <taxon>Papilionoideae</taxon>
        <taxon>50 kb inversion clade</taxon>
        <taxon>NPAAA clade</taxon>
        <taxon>indigoferoid/millettioid clade</taxon>
        <taxon>Phaseoleae</taxon>
        <taxon>Psophocarpus</taxon>
    </lineage>
</organism>